<protein>
    <submittedName>
        <fullName evidence="2">Uncharacterized protein conserved in bacteria (DUF2325)</fullName>
    </submittedName>
</protein>
<organism evidence="2 3">
    <name type="scientific">Hathewaya histolytica</name>
    <name type="common">Clostridium histolyticum</name>
    <dbReference type="NCBI Taxonomy" id="1498"/>
    <lineage>
        <taxon>Bacteria</taxon>
        <taxon>Bacillati</taxon>
        <taxon>Bacillota</taxon>
        <taxon>Clostridia</taxon>
        <taxon>Eubacteriales</taxon>
        <taxon>Clostridiaceae</taxon>
        <taxon>Hathewaya</taxon>
    </lineage>
</organism>
<dbReference type="OrthoDB" id="1625520at2"/>
<keyword evidence="1" id="KW-0175">Coiled coil</keyword>
<evidence type="ECO:0000256" key="1">
    <source>
        <dbReference type="SAM" id="Coils"/>
    </source>
</evidence>
<sequence length="484" mass="58266">MQLNIIPLLVQALSTNKRIYKDIDKIYNRDKLRFIKSAKEDEFYTHPMAQEGDVEQEYYFKKALGIVNVSKEDQEIGEELFKILKKGWRYTFTYVENHSKIIMSEFLDRFIKKNKGIDNIQDDYLNSNCTIVIFLAYNLDKNIIKEDIYYHKCIETLVLRLEHYKTENRINLNNVTKEQKQLIRNLELRLKNNTNINPSIPCSYRALTDQHDGLNLNLNKLSKEDKFFLPFEYIYDFEKMSLTSIVGEDLLKSKETQELIYAYSQFQKKDEFNYDEFLKYIYPAIQIRYLCKQYKKSKEFFFKNFNEELYEEINKKDIENKEVKKSNLLLQDENERFKLRIEELERENKKLKNELKNREDYKSEIVPLREFIFNMDNREGYKEEDINYNKIEGLNAIIIGGHQQWQTKMKEYLKNSNFISVENLNFDTDILLTADIVFIYTNYLNHAMYYKVIDIARENNLKVVYLKSNTNPKIVLKQIQKSVE</sequence>
<dbReference type="Proteomes" id="UP000308489">
    <property type="component" value="Chromosome 1"/>
</dbReference>
<gene>
    <name evidence="2" type="ORF">NCTC503_01302</name>
</gene>
<dbReference type="EMBL" id="LR590481">
    <property type="protein sequence ID" value="VTQ88853.1"/>
    <property type="molecule type" value="Genomic_DNA"/>
</dbReference>
<accession>A0A4U9RER1</accession>
<reference evidence="2 3" key="1">
    <citation type="submission" date="2019-05" db="EMBL/GenBank/DDBJ databases">
        <authorList>
            <consortium name="Pathogen Informatics"/>
        </authorList>
    </citation>
    <scope>NUCLEOTIDE SEQUENCE [LARGE SCALE GENOMIC DNA]</scope>
    <source>
        <strain evidence="2 3">NCTC503</strain>
    </source>
</reference>
<dbReference type="AlphaFoldDB" id="A0A4U9RER1"/>
<keyword evidence="3" id="KW-1185">Reference proteome</keyword>
<evidence type="ECO:0000313" key="2">
    <source>
        <dbReference type="EMBL" id="VTQ88853.1"/>
    </source>
</evidence>
<name>A0A4U9RER1_HATHI</name>
<dbReference type="RefSeq" id="WP_138209973.1">
    <property type="nucleotide sequence ID" value="NZ_CBCRUQ010000017.1"/>
</dbReference>
<feature type="coiled-coil region" evidence="1">
    <location>
        <begin position="306"/>
        <end position="364"/>
    </location>
</feature>
<proteinExistence type="predicted"/>
<dbReference type="KEGG" id="hhw:NCTC503_01302"/>
<evidence type="ECO:0000313" key="3">
    <source>
        <dbReference type="Proteomes" id="UP000308489"/>
    </source>
</evidence>